<sequence>MPLEEKRNVVAKPPKHEGSEGLPNPKGFASRRLKLDKKTVASFVTKNTEKFLDLLDIDKGFLDVDPALWGTKPMYQVGARRVRGLLVTNDAGNEGALFCRISTKNPRTSRRTSCNPPSSCRRPPKMYSTAKKYGHCAT</sequence>
<evidence type="ECO:0000256" key="1">
    <source>
        <dbReference type="SAM" id="MobiDB-lite"/>
    </source>
</evidence>
<gene>
    <name evidence="2" type="ORF">GWK47_027856</name>
</gene>
<keyword evidence="3" id="KW-1185">Reference proteome</keyword>
<organism evidence="2 3">
    <name type="scientific">Chionoecetes opilio</name>
    <name type="common">Atlantic snow crab</name>
    <name type="synonym">Cancer opilio</name>
    <dbReference type="NCBI Taxonomy" id="41210"/>
    <lineage>
        <taxon>Eukaryota</taxon>
        <taxon>Metazoa</taxon>
        <taxon>Ecdysozoa</taxon>
        <taxon>Arthropoda</taxon>
        <taxon>Crustacea</taxon>
        <taxon>Multicrustacea</taxon>
        <taxon>Malacostraca</taxon>
        <taxon>Eumalacostraca</taxon>
        <taxon>Eucarida</taxon>
        <taxon>Decapoda</taxon>
        <taxon>Pleocyemata</taxon>
        <taxon>Brachyura</taxon>
        <taxon>Eubrachyura</taxon>
        <taxon>Majoidea</taxon>
        <taxon>Majidae</taxon>
        <taxon>Chionoecetes</taxon>
    </lineage>
</organism>
<protein>
    <submittedName>
        <fullName evidence="2">Uncharacterized protein</fullName>
    </submittedName>
</protein>
<dbReference type="Proteomes" id="UP000770661">
    <property type="component" value="Unassembled WGS sequence"/>
</dbReference>
<comment type="caution">
    <text evidence="2">The sequence shown here is derived from an EMBL/GenBank/DDBJ whole genome shotgun (WGS) entry which is preliminary data.</text>
</comment>
<dbReference type="AlphaFoldDB" id="A0A8J8W901"/>
<proteinExistence type="predicted"/>
<dbReference type="EMBL" id="JACEEZ010026497">
    <property type="protein sequence ID" value="KAG0692498.1"/>
    <property type="molecule type" value="Genomic_DNA"/>
</dbReference>
<evidence type="ECO:0000313" key="3">
    <source>
        <dbReference type="Proteomes" id="UP000770661"/>
    </source>
</evidence>
<evidence type="ECO:0000313" key="2">
    <source>
        <dbReference type="EMBL" id="KAG0692498.1"/>
    </source>
</evidence>
<dbReference type="OrthoDB" id="6626714at2759"/>
<accession>A0A8J8W901</accession>
<feature type="compositionally biased region" description="Basic and acidic residues" evidence="1">
    <location>
        <begin position="1"/>
        <end position="19"/>
    </location>
</feature>
<feature type="region of interest" description="Disordered" evidence="1">
    <location>
        <begin position="1"/>
        <end position="28"/>
    </location>
</feature>
<name>A0A8J8W901_CHIOP</name>
<reference evidence="2" key="1">
    <citation type="submission" date="2020-07" db="EMBL/GenBank/DDBJ databases">
        <title>The High-quality genome of the commercially important snow crab, Chionoecetes opilio.</title>
        <authorList>
            <person name="Jeong J.-H."/>
            <person name="Ryu S."/>
        </authorList>
    </citation>
    <scope>NUCLEOTIDE SEQUENCE</scope>
    <source>
        <strain evidence="2">MADBK_172401_WGS</strain>
        <tissue evidence="2">Digestive gland</tissue>
    </source>
</reference>